<evidence type="ECO:0008006" key="6">
    <source>
        <dbReference type="Google" id="ProtNLM"/>
    </source>
</evidence>
<keyword evidence="2" id="KW-0812">Transmembrane</keyword>
<dbReference type="Proteomes" id="UP000800094">
    <property type="component" value="Unassembled WGS sequence"/>
</dbReference>
<evidence type="ECO:0000256" key="1">
    <source>
        <dbReference type="SAM" id="MobiDB-lite"/>
    </source>
</evidence>
<dbReference type="EMBL" id="ML987202">
    <property type="protein sequence ID" value="KAF2244848.1"/>
    <property type="molecule type" value="Genomic_DNA"/>
</dbReference>
<proteinExistence type="predicted"/>
<gene>
    <name evidence="4" type="ORF">BU26DRAFT_88217</name>
</gene>
<dbReference type="OrthoDB" id="3800933at2759"/>
<keyword evidence="2" id="KW-0472">Membrane</keyword>
<feature type="signal peptide" evidence="3">
    <location>
        <begin position="1"/>
        <end position="18"/>
    </location>
</feature>
<dbReference type="RefSeq" id="XP_033679852.1">
    <property type="nucleotide sequence ID" value="XM_033836434.1"/>
</dbReference>
<name>A0A6A6I4B2_9PLEO</name>
<dbReference type="GeneID" id="54589764"/>
<dbReference type="AlphaFoldDB" id="A0A6A6I4B2"/>
<feature type="compositionally biased region" description="Basic and acidic residues" evidence="1">
    <location>
        <begin position="258"/>
        <end position="270"/>
    </location>
</feature>
<feature type="chain" id="PRO_5025491147" description="Extracellular membrane protein CFEM domain-containing protein" evidence="3">
    <location>
        <begin position="19"/>
        <end position="290"/>
    </location>
</feature>
<keyword evidence="3" id="KW-0732">Signal</keyword>
<feature type="transmembrane region" description="Helical" evidence="2">
    <location>
        <begin position="195"/>
        <end position="216"/>
    </location>
</feature>
<evidence type="ECO:0000313" key="4">
    <source>
        <dbReference type="EMBL" id="KAF2244848.1"/>
    </source>
</evidence>
<evidence type="ECO:0000313" key="5">
    <source>
        <dbReference type="Proteomes" id="UP000800094"/>
    </source>
</evidence>
<feature type="region of interest" description="Disordered" evidence="1">
    <location>
        <begin position="223"/>
        <end position="290"/>
    </location>
</feature>
<keyword evidence="2" id="KW-1133">Transmembrane helix</keyword>
<organism evidence="4 5">
    <name type="scientific">Trematosphaeria pertusa</name>
    <dbReference type="NCBI Taxonomy" id="390896"/>
    <lineage>
        <taxon>Eukaryota</taxon>
        <taxon>Fungi</taxon>
        <taxon>Dikarya</taxon>
        <taxon>Ascomycota</taxon>
        <taxon>Pezizomycotina</taxon>
        <taxon>Dothideomycetes</taxon>
        <taxon>Pleosporomycetidae</taxon>
        <taxon>Pleosporales</taxon>
        <taxon>Massarineae</taxon>
        <taxon>Trematosphaeriaceae</taxon>
        <taxon>Trematosphaeria</taxon>
    </lineage>
</organism>
<evidence type="ECO:0000256" key="3">
    <source>
        <dbReference type="SAM" id="SignalP"/>
    </source>
</evidence>
<sequence length="290" mass="30599">MRLPTVFLVALVGGAANAQTNAVTDSASELIYLSSSATMTSSATGRPLSPTCGIERCIPGGLFFGCTVSDFPCICTKERRFVDDYINLVSPCIKDQHGCTPGGIYTFMDAFQYICAYWGNPLTSLPSDIETWLMSRYATMPASTHTAVASTIVSITASEGRPSTVFPLPSSAPPTATSTGTYPLSSSRLSTGAKIGISLGSVCAASLLVGILAVAYKRRKAGPRFDDQTPDIGNAEAHQPAMRDSIPVSELEGSAGVYKDDVEKEKEKATRQSVPVSELEGDVGFERAAV</sequence>
<accession>A0A6A6I4B2</accession>
<reference evidence="4" key="1">
    <citation type="journal article" date="2020" name="Stud. Mycol.">
        <title>101 Dothideomycetes genomes: a test case for predicting lifestyles and emergence of pathogens.</title>
        <authorList>
            <person name="Haridas S."/>
            <person name="Albert R."/>
            <person name="Binder M."/>
            <person name="Bloem J."/>
            <person name="Labutti K."/>
            <person name="Salamov A."/>
            <person name="Andreopoulos B."/>
            <person name="Baker S."/>
            <person name="Barry K."/>
            <person name="Bills G."/>
            <person name="Bluhm B."/>
            <person name="Cannon C."/>
            <person name="Castanera R."/>
            <person name="Culley D."/>
            <person name="Daum C."/>
            <person name="Ezra D."/>
            <person name="Gonzalez J."/>
            <person name="Henrissat B."/>
            <person name="Kuo A."/>
            <person name="Liang C."/>
            <person name="Lipzen A."/>
            <person name="Lutzoni F."/>
            <person name="Magnuson J."/>
            <person name="Mondo S."/>
            <person name="Nolan M."/>
            <person name="Ohm R."/>
            <person name="Pangilinan J."/>
            <person name="Park H.-J."/>
            <person name="Ramirez L."/>
            <person name="Alfaro M."/>
            <person name="Sun H."/>
            <person name="Tritt A."/>
            <person name="Yoshinaga Y."/>
            <person name="Zwiers L.-H."/>
            <person name="Turgeon B."/>
            <person name="Goodwin S."/>
            <person name="Spatafora J."/>
            <person name="Crous P."/>
            <person name="Grigoriev I."/>
        </authorList>
    </citation>
    <scope>NUCLEOTIDE SEQUENCE</scope>
    <source>
        <strain evidence="4">CBS 122368</strain>
    </source>
</reference>
<protein>
    <recommendedName>
        <fullName evidence="6">Extracellular membrane protein CFEM domain-containing protein</fullName>
    </recommendedName>
</protein>
<evidence type="ECO:0000256" key="2">
    <source>
        <dbReference type="SAM" id="Phobius"/>
    </source>
</evidence>
<keyword evidence="5" id="KW-1185">Reference proteome</keyword>